<dbReference type="SMART" id="SM00474">
    <property type="entry name" value="35EXOc"/>
    <property type="match status" value="1"/>
</dbReference>
<name>A0A3S3PLA6_9ACAR</name>
<comment type="subcellular location">
    <subcellularLocation>
        <location evidence="1">Nucleus</location>
    </subcellularLocation>
</comment>
<evidence type="ECO:0000256" key="10">
    <source>
        <dbReference type="ARBA" id="ARBA00042761"/>
    </source>
</evidence>
<accession>A0A3S3PLA6</accession>
<dbReference type="GO" id="GO:0004386">
    <property type="term" value="F:helicase activity"/>
    <property type="evidence" value="ECO:0007669"/>
    <property type="project" value="UniProtKB-KW"/>
</dbReference>
<dbReference type="PANTHER" id="PTHR13620">
    <property type="entry name" value="3-5 EXONUCLEASE"/>
    <property type="match status" value="1"/>
</dbReference>
<comment type="caution">
    <text evidence="13">The sequence shown here is derived from an EMBL/GenBank/DDBJ whole genome shotgun (WGS) entry which is preliminary data.</text>
</comment>
<dbReference type="AlphaFoldDB" id="A0A3S3PLA6"/>
<dbReference type="GO" id="GO:0008408">
    <property type="term" value="F:3'-5' exonuclease activity"/>
    <property type="evidence" value="ECO:0007669"/>
    <property type="project" value="InterPro"/>
</dbReference>
<dbReference type="Proteomes" id="UP000285301">
    <property type="component" value="Unassembled WGS sequence"/>
</dbReference>
<keyword evidence="7" id="KW-0539">Nucleus</keyword>
<keyword evidence="3" id="KW-0479">Metal-binding</keyword>
<evidence type="ECO:0000256" key="9">
    <source>
        <dbReference type="ARBA" id="ARBA00040531"/>
    </source>
</evidence>
<proteinExistence type="inferred from homology"/>
<keyword evidence="13" id="KW-0547">Nucleotide-binding</keyword>
<protein>
    <recommendedName>
        <fullName evidence="9">3'-5' exonuclease</fullName>
    </recommendedName>
    <alternativeName>
        <fullName evidence="10">Werner Syndrome-like exonuclease</fullName>
    </alternativeName>
</protein>
<feature type="non-terminal residue" evidence="13">
    <location>
        <position position="220"/>
    </location>
</feature>
<evidence type="ECO:0000313" key="14">
    <source>
        <dbReference type="Proteomes" id="UP000285301"/>
    </source>
</evidence>
<keyword evidence="5" id="KW-0269">Exonuclease</keyword>
<dbReference type="PANTHER" id="PTHR13620:SF109">
    <property type="entry name" value="3'-5' EXONUCLEASE"/>
    <property type="match status" value="1"/>
</dbReference>
<organism evidence="13 14">
    <name type="scientific">Dinothrombium tinctorium</name>
    <dbReference type="NCBI Taxonomy" id="1965070"/>
    <lineage>
        <taxon>Eukaryota</taxon>
        <taxon>Metazoa</taxon>
        <taxon>Ecdysozoa</taxon>
        <taxon>Arthropoda</taxon>
        <taxon>Chelicerata</taxon>
        <taxon>Arachnida</taxon>
        <taxon>Acari</taxon>
        <taxon>Acariformes</taxon>
        <taxon>Trombidiformes</taxon>
        <taxon>Prostigmata</taxon>
        <taxon>Anystina</taxon>
        <taxon>Parasitengona</taxon>
        <taxon>Trombidioidea</taxon>
        <taxon>Trombidiidae</taxon>
        <taxon>Dinothrombium</taxon>
    </lineage>
</organism>
<reference evidence="13 14" key="1">
    <citation type="journal article" date="2018" name="Gigascience">
        <title>Genomes of trombidid mites reveal novel predicted allergens and laterally-transferred genes associated with secondary metabolism.</title>
        <authorList>
            <person name="Dong X."/>
            <person name="Chaisiri K."/>
            <person name="Xia D."/>
            <person name="Armstrong S.D."/>
            <person name="Fang Y."/>
            <person name="Donnelly M.J."/>
            <person name="Kadowaki T."/>
            <person name="McGarry J.W."/>
            <person name="Darby A.C."/>
            <person name="Makepeace B.L."/>
        </authorList>
    </citation>
    <scope>NUCLEOTIDE SEQUENCE [LARGE SCALE GENOMIC DNA]</scope>
    <source>
        <strain evidence="13">UoL-WK</strain>
    </source>
</reference>
<feature type="domain" description="3'-5' exonuclease" evidence="12">
    <location>
        <begin position="33"/>
        <end position="219"/>
    </location>
</feature>
<dbReference type="Pfam" id="PF01612">
    <property type="entry name" value="DNA_pol_A_exo1"/>
    <property type="match status" value="1"/>
</dbReference>
<dbReference type="CDD" id="cd06141">
    <property type="entry name" value="WRN_exo"/>
    <property type="match status" value="1"/>
</dbReference>
<evidence type="ECO:0000256" key="1">
    <source>
        <dbReference type="ARBA" id="ARBA00004123"/>
    </source>
</evidence>
<keyword evidence="13" id="KW-0067">ATP-binding</keyword>
<dbReference type="InterPro" id="IPR012337">
    <property type="entry name" value="RNaseH-like_sf"/>
</dbReference>
<dbReference type="GO" id="GO:0006139">
    <property type="term" value="P:nucleobase-containing compound metabolic process"/>
    <property type="evidence" value="ECO:0007669"/>
    <property type="project" value="InterPro"/>
</dbReference>
<keyword evidence="14" id="KW-1185">Reference proteome</keyword>
<evidence type="ECO:0000256" key="5">
    <source>
        <dbReference type="ARBA" id="ARBA00022839"/>
    </source>
</evidence>
<dbReference type="GO" id="GO:0003676">
    <property type="term" value="F:nucleic acid binding"/>
    <property type="evidence" value="ECO:0007669"/>
    <property type="project" value="InterPro"/>
</dbReference>
<dbReference type="GO" id="GO:0005634">
    <property type="term" value="C:nucleus"/>
    <property type="evidence" value="ECO:0007669"/>
    <property type="project" value="UniProtKB-SubCell"/>
</dbReference>
<dbReference type="InterPro" id="IPR036397">
    <property type="entry name" value="RNaseH_sf"/>
</dbReference>
<dbReference type="STRING" id="1965070.A0A3S3PLA6"/>
<evidence type="ECO:0000313" key="13">
    <source>
        <dbReference type="EMBL" id="RWS14925.1"/>
    </source>
</evidence>
<comment type="similarity">
    <text evidence="8">Belongs to the WRNexo family.</text>
</comment>
<dbReference type="EMBL" id="NCKU01000589">
    <property type="protein sequence ID" value="RWS14925.1"/>
    <property type="molecule type" value="Genomic_DNA"/>
</dbReference>
<dbReference type="InterPro" id="IPR051132">
    <property type="entry name" value="3-5_Exonuclease_domain"/>
</dbReference>
<dbReference type="GO" id="GO:0046872">
    <property type="term" value="F:metal ion binding"/>
    <property type="evidence" value="ECO:0007669"/>
    <property type="project" value="UniProtKB-KW"/>
</dbReference>
<dbReference type="InterPro" id="IPR002562">
    <property type="entry name" value="3'-5'_exonuclease_dom"/>
</dbReference>
<evidence type="ECO:0000256" key="11">
    <source>
        <dbReference type="ARBA" id="ARBA00045901"/>
    </source>
</evidence>
<keyword evidence="6" id="KW-0460">Magnesium</keyword>
<evidence type="ECO:0000256" key="4">
    <source>
        <dbReference type="ARBA" id="ARBA00022801"/>
    </source>
</evidence>
<comment type="function">
    <text evidence="11">Has exonuclease activity on both single-stranded and duplex templates bearing overhangs, but not blunt ended duplex DNA, and cleaves in a 3'-5' direction. Essential for the formation of DNA replication focal centers. Has an important role in maintaining genome stability.</text>
</comment>
<evidence type="ECO:0000259" key="12">
    <source>
        <dbReference type="SMART" id="SM00474"/>
    </source>
</evidence>
<evidence type="ECO:0000256" key="6">
    <source>
        <dbReference type="ARBA" id="ARBA00022842"/>
    </source>
</evidence>
<sequence length="220" mass="25085">MNNNTCNRRVLPDSIMIAKGLINLPLLEFKGSVLVHSNENAINEACDKIKTLCENKKIVVGFDCEWDVNWCPATRKGNHGKTALIQICLNENECHFFHLAQIDYRMTNKLRDLITNSNLLKAGINIDSDIYKLHKDYDVLSDLIVSGKTKSTIDLSLLANKIFRKRESWSLDGLTKYLLNRRLEKVQSVRLSKWSQTPLSNEQIQYAACDAYVSPLLLNT</sequence>
<evidence type="ECO:0000256" key="8">
    <source>
        <dbReference type="ARBA" id="ARBA00037949"/>
    </source>
</evidence>
<keyword evidence="2" id="KW-0540">Nuclease</keyword>
<evidence type="ECO:0000256" key="3">
    <source>
        <dbReference type="ARBA" id="ARBA00022723"/>
    </source>
</evidence>
<dbReference type="Gene3D" id="3.30.420.10">
    <property type="entry name" value="Ribonuclease H-like superfamily/Ribonuclease H"/>
    <property type="match status" value="1"/>
</dbReference>
<evidence type="ECO:0000256" key="7">
    <source>
        <dbReference type="ARBA" id="ARBA00023242"/>
    </source>
</evidence>
<keyword evidence="13" id="KW-0347">Helicase</keyword>
<keyword evidence="4" id="KW-0378">Hydrolase</keyword>
<evidence type="ECO:0000256" key="2">
    <source>
        <dbReference type="ARBA" id="ARBA00022722"/>
    </source>
</evidence>
<dbReference type="OrthoDB" id="6512850at2759"/>
<gene>
    <name evidence="13" type="ORF">B4U79_02800</name>
</gene>
<dbReference type="SUPFAM" id="SSF53098">
    <property type="entry name" value="Ribonuclease H-like"/>
    <property type="match status" value="1"/>
</dbReference>